<dbReference type="EMBL" id="GBRH01190085">
    <property type="protein sequence ID" value="JAE07811.1"/>
    <property type="molecule type" value="Transcribed_RNA"/>
</dbReference>
<reference evidence="1" key="1">
    <citation type="submission" date="2014-09" db="EMBL/GenBank/DDBJ databases">
        <authorList>
            <person name="Magalhaes I.L.F."/>
            <person name="Oliveira U."/>
            <person name="Santos F.R."/>
            <person name="Vidigal T.H.D.A."/>
            <person name="Brescovit A.D."/>
            <person name="Santos A.J."/>
        </authorList>
    </citation>
    <scope>NUCLEOTIDE SEQUENCE</scope>
    <source>
        <tissue evidence="1">Shoot tissue taken approximately 20 cm above the soil surface</tissue>
    </source>
</reference>
<dbReference type="AlphaFoldDB" id="A0A0A9FCE6"/>
<evidence type="ECO:0000313" key="1">
    <source>
        <dbReference type="EMBL" id="JAE07811.1"/>
    </source>
</evidence>
<organism evidence="1">
    <name type="scientific">Arundo donax</name>
    <name type="common">Giant reed</name>
    <name type="synonym">Donax arundinaceus</name>
    <dbReference type="NCBI Taxonomy" id="35708"/>
    <lineage>
        <taxon>Eukaryota</taxon>
        <taxon>Viridiplantae</taxon>
        <taxon>Streptophyta</taxon>
        <taxon>Embryophyta</taxon>
        <taxon>Tracheophyta</taxon>
        <taxon>Spermatophyta</taxon>
        <taxon>Magnoliopsida</taxon>
        <taxon>Liliopsida</taxon>
        <taxon>Poales</taxon>
        <taxon>Poaceae</taxon>
        <taxon>PACMAD clade</taxon>
        <taxon>Arundinoideae</taxon>
        <taxon>Arundineae</taxon>
        <taxon>Arundo</taxon>
    </lineage>
</organism>
<protein>
    <submittedName>
        <fullName evidence="1">Uncharacterized protein</fullName>
    </submittedName>
</protein>
<sequence>MRKDLSGCTLHMRAGGRDRAGHELYHLSVEK</sequence>
<name>A0A0A9FCE6_ARUDO</name>
<accession>A0A0A9FCE6</accession>
<reference evidence="1" key="2">
    <citation type="journal article" date="2015" name="Data Brief">
        <title>Shoot transcriptome of the giant reed, Arundo donax.</title>
        <authorList>
            <person name="Barrero R.A."/>
            <person name="Guerrero F.D."/>
            <person name="Moolhuijzen P."/>
            <person name="Goolsby J.A."/>
            <person name="Tidwell J."/>
            <person name="Bellgard S.E."/>
            <person name="Bellgard M.I."/>
        </authorList>
    </citation>
    <scope>NUCLEOTIDE SEQUENCE</scope>
    <source>
        <tissue evidence="1">Shoot tissue taken approximately 20 cm above the soil surface</tissue>
    </source>
</reference>
<proteinExistence type="predicted"/>